<feature type="transmembrane region" description="Helical" evidence="6">
    <location>
        <begin position="302"/>
        <end position="328"/>
    </location>
</feature>
<dbReference type="InterPro" id="IPR050833">
    <property type="entry name" value="Poly_Biosynth_Transport"/>
</dbReference>
<evidence type="ECO:0000256" key="1">
    <source>
        <dbReference type="ARBA" id="ARBA00004651"/>
    </source>
</evidence>
<dbReference type="PANTHER" id="PTHR30250">
    <property type="entry name" value="PST FAMILY PREDICTED COLANIC ACID TRANSPORTER"/>
    <property type="match status" value="1"/>
</dbReference>
<dbReference type="AlphaFoldDB" id="A0A369QHB7"/>
<dbReference type="Pfam" id="PF13440">
    <property type="entry name" value="Polysacc_synt_3"/>
    <property type="match status" value="1"/>
</dbReference>
<name>A0A369QHB7_9BACT</name>
<comment type="caution">
    <text evidence="7">The sequence shown here is derived from an EMBL/GenBank/DDBJ whole genome shotgun (WGS) entry which is preliminary data.</text>
</comment>
<keyword evidence="8" id="KW-1185">Reference proteome</keyword>
<gene>
    <name evidence="7" type="ORF">AHMF7616_01564</name>
</gene>
<evidence type="ECO:0000256" key="2">
    <source>
        <dbReference type="ARBA" id="ARBA00022475"/>
    </source>
</evidence>
<protein>
    <recommendedName>
        <fullName evidence="9">Polysaccharide biosynthesis protein C-terminal domain-containing protein</fullName>
    </recommendedName>
</protein>
<accession>A0A369QHB7</accession>
<dbReference type="RefSeq" id="WP_115372341.1">
    <property type="nucleotide sequence ID" value="NZ_QASA01000001.1"/>
</dbReference>
<evidence type="ECO:0000256" key="6">
    <source>
        <dbReference type="SAM" id="Phobius"/>
    </source>
</evidence>
<keyword evidence="2" id="KW-1003">Cell membrane</keyword>
<feature type="transmembrane region" description="Helical" evidence="6">
    <location>
        <begin position="20"/>
        <end position="40"/>
    </location>
</feature>
<keyword evidence="3 6" id="KW-0812">Transmembrane</keyword>
<proteinExistence type="predicted"/>
<evidence type="ECO:0000313" key="8">
    <source>
        <dbReference type="Proteomes" id="UP000253919"/>
    </source>
</evidence>
<feature type="transmembrane region" description="Helical" evidence="6">
    <location>
        <begin position="177"/>
        <end position="196"/>
    </location>
</feature>
<evidence type="ECO:0000256" key="5">
    <source>
        <dbReference type="ARBA" id="ARBA00023136"/>
    </source>
</evidence>
<feature type="transmembrane region" description="Helical" evidence="6">
    <location>
        <begin position="334"/>
        <end position="362"/>
    </location>
</feature>
<evidence type="ECO:0000256" key="4">
    <source>
        <dbReference type="ARBA" id="ARBA00022989"/>
    </source>
</evidence>
<keyword evidence="5 6" id="KW-0472">Membrane</keyword>
<dbReference type="OrthoDB" id="109075at2"/>
<feature type="transmembrane region" description="Helical" evidence="6">
    <location>
        <begin position="82"/>
        <end position="109"/>
    </location>
</feature>
<feature type="transmembrane region" description="Helical" evidence="6">
    <location>
        <begin position="52"/>
        <end position="70"/>
    </location>
</feature>
<dbReference type="PANTHER" id="PTHR30250:SF28">
    <property type="entry name" value="POLYSACCHARIDE BIOSYNTHESIS PROTEIN"/>
    <property type="match status" value="1"/>
</dbReference>
<organism evidence="7 8">
    <name type="scientific">Adhaeribacter pallidiroseus</name>
    <dbReference type="NCBI Taxonomy" id="2072847"/>
    <lineage>
        <taxon>Bacteria</taxon>
        <taxon>Pseudomonadati</taxon>
        <taxon>Bacteroidota</taxon>
        <taxon>Cytophagia</taxon>
        <taxon>Cytophagales</taxon>
        <taxon>Hymenobacteraceae</taxon>
        <taxon>Adhaeribacter</taxon>
    </lineage>
</organism>
<sequence length="432" mass="49207">MLNIHTFKDLKSSDFLKNVLKLSGGTIFSQLLSIFSAPIISRLYSPAQFGEFALFSSIISIILIFSTLRYDFAIVIAKTKLVANTLINICIILIALFFFISTVVSIIYKLNTGNSDALANFILWIPVTAVIVSSIQILLYALNRENSYSAIAFSKVLQNVLNSSISISNGIWIKSNLGLIYANIISGFLSLIYLFYTAKKSYKVTFRLVKNRVIKKVASHYKDFPLFSAPTSFLDTLSQQAPLFFITYFFSSQLAGHYSFAYRILSLPIILVGTNIGQVFYKKLNDSYLEKKDSRKVFLRTWLFLALLSIIPFTILFFFGGWIFNFVFSSKWELAGNIASVISPLLFLTFISSPTSTGFIVLKKQRVNLIFGLAVLVYRPIALYIGFVYKDFMLGLILFTIFEIIQIFIYNFIMYSYYGRKYSNWRKKTAVL</sequence>
<evidence type="ECO:0000256" key="3">
    <source>
        <dbReference type="ARBA" id="ARBA00022692"/>
    </source>
</evidence>
<dbReference type="Proteomes" id="UP000253919">
    <property type="component" value="Unassembled WGS sequence"/>
</dbReference>
<comment type="subcellular location">
    <subcellularLocation>
        <location evidence="1">Cell membrane</location>
        <topology evidence="1">Multi-pass membrane protein</topology>
    </subcellularLocation>
</comment>
<evidence type="ECO:0000313" key="7">
    <source>
        <dbReference type="EMBL" id="RDC62965.1"/>
    </source>
</evidence>
<feature type="transmembrane region" description="Helical" evidence="6">
    <location>
        <begin position="260"/>
        <end position="281"/>
    </location>
</feature>
<feature type="transmembrane region" description="Helical" evidence="6">
    <location>
        <begin position="121"/>
        <end position="142"/>
    </location>
</feature>
<keyword evidence="4 6" id="KW-1133">Transmembrane helix</keyword>
<feature type="transmembrane region" description="Helical" evidence="6">
    <location>
        <begin position="369"/>
        <end position="389"/>
    </location>
</feature>
<evidence type="ECO:0008006" key="9">
    <source>
        <dbReference type="Google" id="ProtNLM"/>
    </source>
</evidence>
<dbReference type="GO" id="GO:0005886">
    <property type="term" value="C:plasma membrane"/>
    <property type="evidence" value="ECO:0007669"/>
    <property type="project" value="UniProtKB-SubCell"/>
</dbReference>
<reference evidence="7 8" key="1">
    <citation type="submission" date="2018-04" db="EMBL/GenBank/DDBJ databases">
        <title>Adhaeribacter sp. HMF7616 genome sequencing and assembly.</title>
        <authorList>
            <person name="Kang H."/>
            <person name="Kang J."/>
            <person name="Cha I."/>
            <person name="Kim H."/>
            <person name="Joh K."/>
        </authorList>
    </citation>
    <scope>NUCLEOTIDE SEQUENCE [LARGE SCALE GENOMIC DNA]</scope>
    <source>
        <strain evidence="7 8">HMF7616</strain>
    </source>
</reference>
<feature type="transmembrane region" description="Helical" evidence="6">
    <location>
        <begin position="395"/>
        <end position="418"/>
    </location>
</feature>
<dbReference type="EMBL" id="QASA01000001">
    <property type="protein sequence ID" value="RDC62965.1"/>
    <property type="molecule type" value="Genomic_DNA"/>
</dbReference>